<reference evidence="2" key="1">
    <citation type="submission" date="2020-03" db="EMBL/GenBank/DDBJ databases">
        <authorList>
            <person name="Weist P."/>
        </authorList>
    </citation>
    <scope>NUCLEOTIDE SEQUENCE</scope>
</reference>
<organism evidence="2 3">
    <name type="scientific">Pleuronectes platessa</name>
    <name type="common">European plaice</name>
    <dbReference type="NCBI Taxonomy" id="8262"/>
    <lineage>
        <taxon>Eukaryota</taxon>
        <taxon>Metazoa</taxon>
        <taxon>Chordata</taxon>
        <taxon>Craniata</taxon>
        <taxon>Vertebrata</taxon>
        <taxon>Euteleostomi</taxon>
        <taxon>Actinopterygii</taxon>
        <taxon>Neopterygii</taxon>
        <taxon>Teleostei</taxon>
        <taxon>Neoteleostei</taxon>
        <taxon>Acanthomorphata</taxon>
        <taxon>Carangaria</taxon>
        <taxon>Pleuronectiformes</taxon>
        <taxon>Pleuronectoidei</taxon>
        <taxon>Pleuronectidae</taxon>
        <taxon>Pleuronectes</taxon>
    </lineage>
</organism>
<accession>A0A9N7UN02</accession>
<sequence>MSSCSITVNRIPVHNDSLHITLRLAESPHLQCGKTTPFCQYDGASSSSIRTSHLSRFEGGDEPRMQRF</sequence>
<keyword evidence="3" id="KW-1185">Reference proteome</keyword>
<name>A0A9N7UN02_PLEPL</name>
<dbReference type="Proteomes" id="UP001153269">
    <property type="component" value="Unassembled WGS sequence"/>
</dbReference>
<evidence type="ECO:0000313" key="3">
    <source>
        <dbReference type="Proteomes" id="UP001153269"/>
    </source>
</evidence>
<protein>
    <submittedName>
        <fullName evidence="2">Uncharacterized protein</fullName>
    </submittedName>
</protein>
<feature type="compositionally biased region" description="Basic and acidic residues" evidence="1">
    <location>
        <begin position="55"/>
        <end position="68"/>
    </location>
</feature>
<dbReference type="AlphaFoldDB" id="A0A9N7UN02"/>
<proteinExistence type="predicted"/>
<feature type="region of interest" description="Disordered" evidence="1">
    <location>
        <begin position="44"/>
        <end position="68"/>
    </location>
</feature>
<feature type="compositionally biased region" description="Low complexity" evidence="1">
    <location>
        <begin position="45"/>
        <end position="54"/>
    </location>
</feature>
<gene>
    <name evidence="2" type="ORF">PLEPLA_LOCUS21867</name>
</gene>
<evidence type="ECO:0000313" key="2">
    <source>
        <dbReference type="EMBL" id="CAB1433776.1"/>
    </source>
</evidence>
<evidence type="ECO:0000256" key="1">
    <source>
        <dbReference type="SAM" id="MobiDB-lite"/>
    </source>
</evidence>
<dbReference type="EMBL" id="CADEAL010001593">
    <property type="protein sequence ID" value="CAB1433776.1"/>
    <property type="molecule type" value="Genomic_DNA"/>
</dbReference>
<comment type="caution">
    <text evidence="2">The sequence shown here is derived from an EMBL/GenBank/DDBJ whole genome shotgun (WGS) entry which is preliminary data.</text>
</comment>